<evidence type="ECO:0000313" key="9">
    <source>
        <dbReference type="Proteomes" id="UP001147747"/>
    </source>
</evidence>
<dbReference type="InterPro" id="IPR002937">
    <property type="entry name" value="Amino_oxidase"/>
</dbReference>
<dbReference type="EC" id="1.4.3.-" evidence="6"/>
<dbReference type="Proteomes" id="UP001147747">
    <property type="component" value="Unassembled WGS sequence"/>
</dbReference>
<dbReference type="Pfam" id="PF01593">
    <property type="entry name" value="Amino_oxidase"/>
    <property type="match status" value="1"/>
</dbReference>
<dbReference type="PANTHER" id="PTHR43563">
    <property type="entry name" value="AMINE OXIDASE"/>
    <property type="match status" value="1"/>
</dbReference>
<dbReference type="SUPFAM" id="SSF51905">
    <property type="entry name" value="FAD/NAD(P)-binding domain"/>
    <property type="match status" value="1"/>
</dbReference>
<dbReference type="PRINTS" id="PR00757">
    <property type="entry name" value="AMINEOXDASEF"/>
</dbReference>
<feature type="binding site" evidence="5">
    <location>
        <position position="17"/>
    </location>
    <ligand>
        <name>FAD</name>
        <dbReference type="ChEBI" id="CHEBI:57692"/>
    </ligand>
</feature>
<dbReference type="SUPFAM" id="SSF54373">
    <property type="entry name" value="FAD-linked reductases, C-terminal domain"/>
    <property type="match status" value="1"/>
</dbReference>
<dbReference type="Gene3D" id="1.10.405.10">
    <property type="entry name" value="Guanine Nucleotide Dissociation Inhibitor, domain 1"/>
    <property type="match status" value="1"/>
</dbReference>
<keyword evidence="9" id="KW-1185">Reference proteome</keyword>
<feature type="binding site" evidence="5">
    <location>
        <begin position="36"/>
        <end position="37"/>
    </location>
    <ligand>
        <name>FAD</name>
        <dbReference type="ChEBI" id="CHEBI:57692"/>
    </ligand>
</feature>
<evidence type="ECO:0000256" key="2">
    <source>
        <dbReference type="ARBA" id="ARBA00005995"/>
    </source>
</evidence>
<dbReference type="InterPro" id="IPR001613">
    <property type="entry name" value="Flavin_amine_oxidase"/>
</dbReference>
<dbReference type="PANTHER" id="PTHR43563:SF14">
    <property type="entry name" value="AMINE OXIDASE"/>
    <property type="match status" value="1"/>
</dbReference>
<evidence type="ECO:0000256" key="5">
    <source>
        <dbReference type="PIRSR" id="PIRSR601613-1"/>
    </source>
</evidence>
<dbReference type="Gene3D" id="3.50.50.60">
    <property type="entry name" value="FAD/NAD(P)-binding domain"/>
    <property type="match status" value="1"/>
</dbReference>
<name>A0A9W9SJE4_9EURO</name>
<keyword evidence="3 6" id="KW-0560">Oxidoreductase</keyword>
<dbReference type="EMBL" id="JAPZBU010000011">
    <property type="protein sequence ID" value="KAJ5379292.1"/>
    <property type="molecule type" value="Genomic_DNA"/>
</dbReference>
<comment type="caution">
    <text evidence="8">The sequence shown here is derived from an EMBL/GenBank/DDBJ whole genome shotgun (WGS) entry which is preliminary data.</text>
</comment>
<feature type="binding site" evidence="5">
    <location>
        <position position="237"/>
    </location>
    <ligand>
        <name>FAD</name>
        <dbReference type="ChEBI" id="CHEBI:57692"/>
    </ligand>
</feature>
<evidence type="ECO:0000256" key="3">
    <source>
        <dbReference type="ARBA" id="ARBA00023002"/>
    </source>
</evidence>
<dbReference type="GeneID" id="81376028"/>
<evidence type="ECO:0000259" key="7">
    <source>
        <dbReference type="Pfam" id="PF01593"/>
    </source>
</evidence>
<dbReference type="RefSeq" id="XP_056483078.1">
    <property type="nucleotide sequence ID" value="XM_056637048.1"/>
</dbReference>
<reference evidence="8" key="2">
    <citation type="journal article" date="2023" name="IMA Fungus">
        <title>Comparative genomic study of the Penicillium genus elucidates a diverse pangenome and 15 lateral gene transfer events.</title>
        <authorList>
            <person name="Petersen C."/>
            <person name="Sorensen T."/>
            <person name="Nielsen M.R."/>
            <person name="Sondergaard T.E."/>
            <person name="Sorensen J.L."/>
            <person name="Fitzpatrick D.A."/>
            <person name="Frisvad J.C."/>
            <person name="Nielsen K.L."/>
        </authorList>
    </citation>
    <scope>NUCLEOTIDE SEQUENCE</scope>
    <source>
        <strain evidence="8">IBT 29677</strain>
    </source>
</reference>
<organism evidence="8 9">
    <name type="scientific">Penicillium cosmopolitanum</name>
    <dbReference type="NCBI Taxonomy" id="1131564"/>
    <lineage>
        <taxon>Eukaryota</taxon>
        <taxon>Fungi</taxon>
        <taxon>Dikarya</taxon>
        <taxon>Ascomycota</taxon>
        <taxon>Pezizomycotina</taxon>
        <taxon>Eurotiomycetes</taxon>
        <taxon>Eurotiomycetidae</taxon>
        <taxon>Eurotiales</taxon>
        <taxon>Aspergillaceae</taxon>
        <taxon>Penicillium</taxon>
    </lineage>
</organism>
<keyword evidence="6" id="KW-0285">Flavoprotein</keyword>
<protein>
    <recommendedName>
        <fullName evidence="6">Amine oxidase</fullName>
        <ecNumber evidence="6">1.4.3.-</ecNumber>
    </recommendedName>
</protein>
<comment type="catalytic activity">
    <reaction evidence="4">
        <text>a secondary aliphatic amine + O2 + H2O = a primary amine + an aldehyde + H2O2</text>
        <dbReference type="Rhea" id="RHEA:26414"/>
        <dbReference type="ChEBI" id="CHEBI:15377"/>
        <dbReference type="ChEBI" id="CHEBI:15379"/>
        <dbReference type="ChEBI" id="CHEBI:16240"/>
        <dbReference type="ChEBI" id="CHEBI:17478"/>
        <dbReference type="ChEBI" id="CHEBI:58855"/>
        <dbReference type="ChEBI" id="CHEBI:65296"/>
        <dbReference type="EC" id="1.4.3.4"/>
    </reaction>
</comment>
<reference evidence="8" key="1">
    <citation type="submission" date="2022-12" db="EMBL/GenBank/DDBJ databases">
        <authorList>
            <person name="Petersen C."/>
        </authorList>
    </citation>
    <scope>NUCLEOTIDE SEQUENCE</scope>
    <source>
        <strain evidence="8">IBT 29677</strain>
    </source>
</reference>
<feature type="binding site" evidence="5">
    <location>
        <position position="430"/>
    </location>
    <ligand>
        <name>FAD</name>
        <dbReference type="ChEBI" id="CHEBI:57692"/>
    </ligand>
</feature>
<evidence type="ECO:0000313" key="8">
    <source>
        <dbReference type="EMBL" id="KAJ5379292.1"/>
    </source>
</evidence>
<gene>
    <name evidence="8" type="ORF">N7509_012411</name>
</gene>
<proteinExistence type="inferred from homology"/>
<accession>A0A9W9SJE4</accession>
<dbReference type="InterPro" id="IPR036188">
    <property type="entry name" value="FAD/NAD-bd_sf"/>
</dbReference>
<evidence type="ECO:0000256" key="1">
    <source>
        <dbReference type="ARBA" id="ARBA00001974"/>
    </source>
</evidence>
<keyword evidence="6" id="KW-0274">FAD</keyword>
<sequence>MTIKPVFDVAVVGAGLSGLQAAHVVKAAGLTVCVLEATERVGGKTLTMRSTERGFNDLGAAWINDTNQSEMFKLFQRYGIDAEIQRACGYDVIQLADGSVIKTPYGQLPGDPKLLQDLLELLRTEASKANLNNPCDSDGAKDIDKLTFREFCVQRTENAEASGIADTVCAALLGVESNEVSALYMLHYFKCGTGIDNLLSDGKDGGQYLRNRQGNQTISKKLSEELGPNTVKLQTPVVSIDQSQKDKCVIRTATGEKIYCRKTIISIPTTLYHTISFNPPLPATKTILSDNAVMGYYSKMIFVFKEPWWRKAGFSGVLSPETGPISFTRDTSIPADDQWSITCFIVGERGRAWSKLSRSARYNQAWGQISQSFGKFVHSVPAPSNHLEVEWSKQAFFLGAPCPVMTPGTLTSVGENLTQPFKNVHFVGTETATVWRGYMEGAVRSGQRGRY</sequence>
<comment type="cofactor">
    <cofactor evidence="1 6">
        <name>FAD</name>
        <dbReference type="ChEBI" id="CHEBI:57692"/>
    </cofactor>
</comment>
<evidence type="ECO:0000256" key="4">
    <source>
        <dbReference type="ARBA" id="ARBA00048448"/>
    </source>
</evidence>
<dbReference type="GO" id="GO:0097621">
    <property type="term" value="F:monoamine oxidase activity"/>
    <property type="evidence" value="ECO:0007669"/>
    <property type="project" value="UniProtKB-EC"/>
</dbReference>
<comment type="similarity">
    <text evidence="2 6">Belongs to the flavin monoamine oxidase family.</text>
</comment>
<dbReference type="Gene3D" id="3.90.660.10">
    <property type="match status" value="1"/>
</dbReference>
<dbReference type="OrthoDB" id="5046242at2759"/>
<feature type="binding site" evidence="5">
    <location>
        <position position="344"/>
    </location>
    <ligand>
        <name>substrate</name>
    </ligand>
</feature>
<dbReference type="InterPro" id="IPR050703">
    <property type="entry name" value="Flavin_MAO"/>
</dbReference>
<evidence type="ECO:0000256" key="6">
    <source>
        <dbReference type="RuleBase" id="RU362067"/>
    </source>
</evidence>
<feature type="domain" description="Amine oxidase" evidence="7">
    <location>
        <begin position="16"/>
        <end position="448"/>
    </location>
</feature>
<dbReference type="AlphaFoldDB" id="A0A9W9SJE4"/>